<feature type="region of interest" description="Disordered" evidence="1">
    <location>
        <begin position="162"/>
        <end position="189"/>
    </location>
</feature>
<feature type="signal peptide" evidence="2">
    <location>
        <begin position="1"/>
        <end position="19"/>
    </location>
</feature>
<dbReference type="InterPro" id="IPR029058">
    <property type="entry name" value="AB_hydrolase_fold"/>
</dbReference>
<dbReference type="Proteomes" id="UP000008838">
    <property type="component" value="Chromosome"/>
</dbReference>
<reference evidence="4 5" key="1">
    <citation type="journal article" date="2008" name="J. Bacteriol.">
        <title>Complete genome sequence of the soil actinomycete Kocuria rhizophila.</title>
        <authorList>
            <person name="Takarada H."/>
            <person name="Sekine M."/>
            <person name="Kosugi H."/>
            <person name="Matsuo Y."/>
            <person name="Fujisawa T."/>
            <person name="Omata S."/>
            <person name="Kishi E."/>
            <person name="Shimizu A."/>
            <person name="Tsukatani N."/>
            <person name="Tanikawa S."/>
            <person name="Fujita N."/>
            <person name="Harayama S."/>
        </authorList>
    </citation>
    <scope>NUCLEOTIDE SEQUENCE [LARGE SCALE GENOMIC DNA]</scope>
    <source>
        <strain evidence="5">ATCC 9341 / DSM 348 / NBRC 103217 / DC2201</strain>
    </source>
</reference>
<dbReference type="SUPFAM" id="SSF53474">
    <property type="entry name" value="alpha/beta-Hydrolases"/>
    <property type="match status" value="1"/>
</dbReference>
<protein>
    <recommendedName>
        <fullName evidence="3">Alpha/beta hydrolase fold-5 domain-containing protein</fullName>
    </recommendedName>
</protein>
<evidence type="ECO:0000313" key="5">
    <source>
        <dbReference type="Proteomes" id="UP000008838"/>
    </source>
</evidence>
<dbReference type="RefSeq" id="WP_012399316.1">
    <property type="nucleotide sequence ID" value="NC_010617.1"/>
</dbReference>
<accession>B2GIR8</accession>
<evidence type="ECO:0000256" key="2">
    <source>
        <dbReference type="SAM" id="SignalP"/>
    </source>
</evidence>
<dbReference type="Pfam" id="PF12695">
    <property type="entry name" value="Abhydrolase_5"/>
    <property type="match status" value="1"/>
</dbReference>
<organism evidence="4 5">
    <name type="scientific">Kocuria rhizophila (strain ATCC 9341 / DSM 348 / NBRC 103217 / DC2201)</name>
    <dbReference type="NCBI Taxonomy" id="378753"/>
    <lineage>
        <taxon>Bacteria</taxon>
        <taxon>Bacillati</taxon>
        <taxon>Actinomycetota</taxon>
        <taxon>Actinomycetes</taxon>
        <taxon>Micrococcales</taxon>
        <taxon>Micrococcaceae</taxon>
        <taxon>Kocuria</taxon>
    </lineage>
</organism>
<dbReference type="HOGENOM" id="CLU_1432816_0_0_11"/>
<dbReference type="STRING" id="378753.KRH_22480"/>
<keyword evidence="5" id="KW-1185">Reference proteome</keyword>
<dbReference type="GO" id="GO:0016787">
    <property type="term" value="F:hydrolase activity"/>
    <property type="evidence" value="ECO:0007669"/>
    <property type="project" value="InterPro"/>
</dbReference>
<gene>
    <name evidence="4" type="ordered locus">KRH_22480</name>
</gene>
<sequence length="189" mass="19877">MLALAVGGLLLWSGTGVMSAEPGPWEGVQHDPAIRVEQGDSAVVLHPAHPVGTQRGLVFYPGAKVEPEACAARLSGLVAEEGMTVVIPDPWLHLALFDRRDATAFTAEAPQVNDWFVGGHSMGGVRACRLAPESEGLLLLGSYCATDRRPLVALPAPVSRVGHVRRGPEPGDRTAQLTPAPPSAVSETR</sequence>
<dbReference type="InterPro" id="IPR029059">
    <property type="entry name" value="AB_hydrolase_5"/>
</dbReference>
<evidence type="ECO:0000256" key="1">
    <source>
        <dbReference type="SAM" id="MobiDB-lite"/>
    </source>
</evidence>
<keyword evidence="2" id="KW-0732">Signal</keyword>
<feature type="domain" description="Alpha/beta hydrolase fold-5" evidence="3">
    <location>
        <begin position="56"/>
        <end position="147"/>
    </location>
</feature>
<evidence type="ECO:0000259" key="3">
    <source>
        <dbReference type="Pfam" id="PF12695"/>
    </source>
</evidence>
<proteinExistence type="predicted"/>
<dbReference type="EMBL" id="AP009152">
    <property type="protein sequence ID" value="BAG30595.1"/>
    <property type="molecule type" value="Genomic_DNA"/>
</dbReference>
<dbReference type="KEGG" id="krh:KRH_22480"/>
<evidence type="ECO:0000313" key="4">
    <source>
        <dbReference type="EMBL" id="BAG30595.1"/>
    </source>
</evidence>
<dbReference type="eggNOG" id="COG1073">
    <property type="taxonomic scope" value="Bacteria"/>
</dbReference>
<dbReference type="AlphaFoldDB" id="B2GIR8"/>
<feature type="chain" id="PRO_5039022465" description="Alpha/beta hydrolase fold-5 domain-containing protein" evidence="2">
    <location>
        <begin position="20"/>
        <end position="189"/>
    </location>
</feature>
<name>B2GIR8_KOCRD</name>